<dbReference type="AlphaFoldDB" id="A0AAD9MUG9"/>
<proteinExistence type="predicted"/>
<dbReference type="EMBL" id="JAODUP010000622">
    <property type="protein sequence ID" value="KAK2146257.1"/>
    <property type="molecule type" value="Genomic_DNA"/>
</dbReference>
<keyword evidence="3" id="KW-1185">Reference proteome</keyword>
<dbReference type="Proteomes" id="UP001208570">
    <property type="component" value="Unassembled WGS sequence"/>
</dbReference>
<feature type="region of interest" description="Disordered" evidence="1">
    <location>
        <begin position="149"/>
        <end position="211"/>
    </location>
</feature>
<organism evidence="2 3">
    <name type="scientific">Paralvinella palmiformis</name>
    <dbReference type="NCBI Taxonomy" id="53620"/>
    <lineage>
        <taxon>Eukaryota</taxon>
        <taxon>Metazoa</taxon>
        <taxon>Spiralia</taxon>
        <taxon>Lophotrochozoa</taxon>
        <taxon>Annelida</taxon>
        <taxon>Polychaeta</taxon>
        <taxon>Sedentaria</taxon>
        <taxon>Canalipalpata</taxon>
        <taxon>Terebellida</taxon>
        <taxon>Terebelliformia</taxon>
        <taxon>Alvinellidae</taxon>
        <taxon>Paralvinella</taxon>
    </lineage>
</organism>
<gene>
    <name evidence="2" type="ORF">LSH36_622g01015</name>
</gene>
<reference evidence="2" key="1">
    <citation type="journal article" date="2023" name="Mol. Biol. Evol.">
        <title>Third-Generation Sequencing Reveals the Adaptive Role of the Epigenome in Three Deep-Sea Polychaetes.</title>
        <authorList>
            <person name="Perez M."/>
            <person name="Aroh O."/>
            <person name="Sun Y."/>
            <person name="Lan Y."/>
            <person name="Juniper S.K."/>
            <person name="Young C.R."/>
            <person name="Angers B."/>
            <person name="Qian P.Y."/>
        </authorList>
    </citation>
    <scope>NUCLEOTIDE SEQUENCE</scope>
    <source>
        <strain evidence="2">P08H-3</strain>
    </source>
</reference>
<comment type="caution">
    <text evidence="2">The sequence shown here is derived from an EMBL/GenBank/DDBJ whole genome shotgun (WGS) entry which is preliminary data.</text>
</comment>
<evidence type="ECO:0000256" key="1">
    <source>
        <dbReference type="SAM" id="MobiDB-lite"/>
    </source>
</evidence>
<sequence length="330" mass="35581">MDNCFPENRTALVGNSVSKAALHQYLLVSIAHQQVKSHRSLISIYDGRPFSTMEVEHEQALAEPSSRGNDGSPTTHIDKSTAFAAMLRNSELLKHFVNTFNAVPPLEERPSPPAFLPESFTTAELLAKHTKHLMMAHHLTGAPTSPEVLARAHAPKSRLSPSATVTKNAAVATPKLTPKRESPELDDSFSRHQVTPYSRPSSYSSSEASLPGSSSLSPSPAFLASPILPPMAAVSMATAAALATQAQLQVQLHAQAQMQAQMQAVVSLPPIPAPESIGALTSVVPMWGSTSQTRLTAALKNSYPFWCDTLSYAVIPVRYLSFSYSFDVLR</sequence>
<accession>A0AAD9MUG9</accession>
<evidence type="ECO:0000313" key="2">
    <source>
        <dbReference type="EMBL" id="KAK2146257.1"/>
    </source>
</evidence>
<feature type="region of interest" description="Disordered" evidence="1">
    <location>
        <begin position="57"/>
        <end position="77"/>
    </location>
</feature>
<evidence type="ECO:0000313" key="3">
    <source>
        <dbReference type="Proteomes" id="UP001208570"/>
    </source>
</evidence>
<feature type="compositionally biased region" description="Polar residues" evidence="1">
    <location>
        <begin position="66"/>
        <end position="75"/>
    </location>
</feature>
<protein>
    <submittedName>
        <fullName evidence="2">Uncharacterized protein</fullName>
    </submittedName>
</protein>
<name>A0AAD9MUG9_9ANNE</name>
<feature type="compositionally biased region" description="Low complexity" evidence="1">
    <location>
        <begin position="198"/>
        <end position="211"/>
    </location>
</feature>